<proteinExistence type="predicted"/>
<feature type="domain" description="MgtC/SapB/SrpB/YhiD N-terminal" evidence="2">
    <location>
        <begin position="14"/>
        <end position="132"/>
    </location>
</feature>
<keyword evidence="1" id="KW-0812">Transmembrane</keyword>
<evidence type="ECO:0000256" key="1">
    <source>
        <dbReference type="SAM" id="Phobius"/>
    </source>
</evidence>
<gene>
    <name evidence="4" type="ORF">SAMN06265339_0793</name>
</gene>
<dbReference type="InterPro" id="IPR025105">
    <property type="entry name" value="DUF4010"/>
</dbReference>
<feature type="transmembrane region" description="Helical" evidence="1">
    <location>
        <begin position="394"/>
        <end position="412"/>
    </location>
</feature>
<dbReference type="InterPro" id="IPR049177">
    <property type="entry name" value="MgtC_SapB_SrpB_YhiD_N"/>
</dbReference>
<dbReference type="Pfam" id="PF13194">
    <property type="entry name" value="DUF4010"/>
    <property type="match status" value="1"/>
</dbReference>
<feature type="transmembrane region" description="Helical" evidence="1">
    <location>
        <begin position="355"/>
        <end position="374"/>
    </location>
</feature>
<dbReference type="EMBL" id="FXUB01000002">
    <property type="protein sequence ID" value="SMP10391.1"/>
    <property type="molecule type" value="Genomic_DNA"/>
</dbReference>
<reference evidence="4 5" key="1">
    <citation type="submission" date="2017-05" db="EMBL/GenBank/DDBJ databases">
        <authorList>
            <person name="Varghese N."/>
            <person name="Submissions S."/>
        </authorList>
    </citation>
    <scope>NUCLEOTIDE SEQUENCE [LARGE SCALE GENOMIC DNA]</scope>
    <source>
        <strain evidence="4 5">DSM 15522</strain>
    </source>
</reference>
<dbReference type="PANTHER" id="PTHR39084">
    <property type="entry name" value="MEMBRANE PROTEIN-RELATED"/>
    <property type="match status" value="1"/>
</dbReference>
<evidence type="ECO:0000313" key="5">
    <source>
        <dbReference type="Proteomes" id="UP001157911"/>
    </source>
</evidence>
<keyword evidence="1" id="KW-0472">Membrane</keyword>
<comment type="caution">
    <text evidence="4">The sequence shown here is derived from an EMBL/GenBank/DDBJ whole genome shotgun (WGS) entry which is preliminary data.</text>
</comment>
<evidence type="ECO:0000313" key="4">
    <source>
        <dbReference type="EMBL" id="SMP10391.1"/>
    </source>
</evidence>
<feature type="transmembrane region" description="Helical" evidence="1">
    <location>
        <begin position="95"/>
        <end position="122"/>
    </location>
</feature>
<feature type="transmembrane region" description="Helical" evidence="1">
    <location>
        <begin position="232"/>
        <end position="251"/>
    </location>
</feature>
<accession>A0ABY1NIK1</accession>
<feature type="transmembrane region" description="Helical" evidence="1">
    <location>
        <begin position="298"/>
        <end position="319"/>
    </location>
</feature>
<evidence type="ECO:0000259" key="2">
    <source>
        <dbReference type="Pfam" id="PF02308"/>
    </source>
</evidence>
<feature type="transmembrane region" description="Helical" evidence="1">
    <location>
        <begin position="198"/>
        <end position="220"/>
    </location>
</feature>
<keyword evidence="5" id="KW-1185">Reference proteome</keyword>
<organism evidence="4 5">
    <name type="scientific">Desulfurobacterium pacificum</name>
    <dbReference type="NCBI Taxonomy" id="240166"/>
    <lineage>
        <taxon>Bacteria</taxon>
        <taxon>Pseudomonadati</taxon>
        <taxon>Aquificota</taxon>
        <taxon>Aquificia</taxon>
        <taxon>Desulfurobacteriales</taxon>
        <taxon>Desulfurobacteriaceae</taxon>
        <taxon>Desulfurobacterium</taxon>
    </lineage>
</organism>
<feature type="transmembrane region" description="Helical" evidence="1">
    <location>
        <begin position="257"/>
        <end position="277"/>
    </location>
</feature>
<feature type="transmembrane region" description="Helical" evidence="1">
    <location>
        <begin position="142"/>
        <end position="160"/>
    </location>
</feature>
<dbReference type="Pfam" id="PF02308">
    <property type="entry name" value="MgtC"/>
    <property type="match status" value="1"/>
</dbReference>
<keyword evidence="1" id="KW-1133">Transmembrane helix</keyword>
<sequence>MVESAVWKAYEPYLVSLIIGGLIGVEREYKKQKEGVPSFGGVRTFMLISLLGTLCAHLSKQYEFFLYLGFFVTAVLLMGAQLVEKSPRLTSSFSALITFLLGAMCSEGQLQVAAAIAVSVLFVLSFKEQMHDFVRHLTMEDLFAFLKFAVVTVIIYPLLPDKNFYGVNPKEVWTMVAVISTIDFIGYVLTKVAGEKGVLLTGLIGGLVSSTAVTVTFSPLAKTNPLFINEYAAGIVGASAIMFPRMTFLAGVVSPHFAMYLLIPSLVAFVGGIFWAYKISTSKNTGRTNIEVKNPYELSTAIKFGIFYAFILFVSRNALKYFGDFGLYVVAAISGLSDVDAITLSTAKLFSSKDVTLLAGIVAVLIAATVNTVFKWFLTLSMGNRELFRKVTPGFMALIIGEIIGIALLFFIK</sequence>
<dbReference type="Proteomes" id="UP001157911">
    <property type="component" value="Unassembled WGS sequence"/>
</dbReference>
<feature type="transmembrane region" description="Helical" evidence="1">
    <location>
        <begin position="172"/>
        <end position="192"/>
    </location>
</feature>
<feature type="transmembrane region" description="Helical" evidence="1">
    <location>
        <begin position="325"/>
        <end position="343"/>
    </location>
</feature>
<feature type="domain" description="DUF4010" evidence="3">
    <location>
        <begin position="178"/>
        <end position="383"/>
    </location>
</feature>
<protein>
    <submittedName>
        <fullName evidence="4">Uncharacterized membrane protein, DUF4010 family</fullName>
    </submittedName>
</protein>
<name>A0ABY1NIK1_9BACT</name>
<evidence type="ECO:0000259" key="3">
    <source>
        <dbReference type="Pfam" id="PF13194"/>
    </source>
</evidence>
<dbReference type="RefSeq" id="WP_283400281.1">
    <property type="nucleotide sequence ID" value="NZ_FXUB01000002.1"/>
</dbReference>
<feature type="transmembrane region" description="Helical" evidence="1">
    <location>
        <begin position="41"/>
        <end position="59"/>
    </location>
</feature>
<dbReference type="PANTHER" id="PTHR39084:SF1">
    <property type="entry name" value="DUF4010 DOMAIN-CONTAINING PROTEIN"/>
    <property type="match status" value="1"/>
</dbReference>
<feature type="transmembrane region" description="Helical" evidence="1">
    <location>
        <begin position="65"/>
        <end position="83"/>
    </location>
</feature>